<keyword evidence="2" id="KW-1185">Reference proteome</keyword>
<dbReference type="RefSeq" id="WP_235164970.1">
    <property type="nucleotide sequence ID" value="NZ_CP098805.1"/>
</dbReference>
<organism evidence="1 2">
    <name type="scientific">Dyadobacter chenhuakuii</name>
    <dbReference type="NCBI Taxonomy" id="2909339"/>
    <lineage>
        <taxon>Bacteria</taxon>
        <taxon>Pseudomonadati</taxon>
        <taxon>Bacteroidota</taxon>
        <taxon>Cytophagia</taxon>
        <taxon>Cytophagales</taxon>
        <taxon>Spirosomataceae</taxon>
        <taxon>Dyadobacter</taxon>
    </lineage>
</organism>
<protein>
    <submittedName>
        <fullName evidence="1">Response regulator receiver protein</fullName>
    </submittedName>
</protein>
<gene>
    <name evidence="1" type="ORF">NFI80_02810</name>
</gene>
<evidence type="ECO:0000313" key="2">
    <source>
        <dbReference type="Proteomes" id="UP001055420"/>
    </source>
</evidence>
<accession>A0ABY4XML8</accession>
<dbReference type="Proteomes" id="UP001055420">
    <property type="component" value="Chromosome"/>
</dbReference>
<proteinExistence type="predicted"/>
<evidence type="ECO:0000313" key="1">
    <source>
        <dbReference type="EMBL" id="USJ31672.1"/>
    </source>
</evidence>
<dbReference type="EMBL" id="CP098805">
    <property type="protein sequence ID" value="USJ31672.1"/>
    <property type="molecule type" value="Genomic_DNA"/>
</dbReference>
<name>A0ABY4XML8_9BACT</name>
<reference evidence="1" key="1">
    <citation type="submission" date="2022-06" db="EMBL/GenBank/DDBJ databases">
        <title>Novel species in genus Dyadobacter.</title>
        <authorList>
            <person name="Ma C."/>
        </authorList>
    </citation>
    <scope>NUCLEOTIDE SEQUENCE</scope>
    <source>
        <strain evidence="1">CY22</strain>
    </source>
</reference>
<sequence>MANINILVLADHAEILETMIRLINKNDQWNGTGVSSLDEARMAFEINKFDLVLLGVGVDEEAESQILRLCETVAPQTVCMRHYGGGSGLLYSEIKHALTQR</sequence>